<organism evidence="2 3">
    <name type="scientific">Phyllobacterium sophorae</name>
    <dbReference type="NCBI Taxonomy" id="1520277"/>
    <lineage>
        <taxon>Bacteria</taxon>
        <taxon>Pseudomonadati</taxon>
        <taxon>Pseudomonadota</taxon>
        <taxon>Alphaproteobacteria</taxon>
        <taxon>Hyphomicrobiales</taxon>
        <taxon>Phyllobacteriaceae</taxon>
        <taxon>Phyllobacterium</taxon>
    </lineage>
</organism>
<comment type="caution">
    <text evidence="2">The sequence shown here is derived from an EMBL/GenBank/DDBJ whole genome shotgun (WGS) entry which is preliminary data.</text>
</comment>
<name>A0A2P7AM55_9HYPH</name>
<proteinExistence type="predicted"/>
<reference evidence="3" key="1">
    <citation type="submission" date="2017-11" db="EMBL/GenBank/DDBJ databases">
        <authorList>
            <person name="Kuznetsova I."/>
            <person name="Sazanova A."/>
            <person name="Chirak E."/>
            <person name="Safronova V."/>
            <person name="Willems A."/>
        </authorList>
    </citation>
    <scope>NUCLEOTIDE SEQUENCE [LARGE SCALE GENOMIC DNA]</scope>
    <source>
        <strain evidence="3">CCBAU 03422</strain>
    </source>
</reference>
<keyword evidence="3" id="KW-1185">Reference proteome</keyword>
<keyword evidence="1" id="KW-0812">Transmembrane</keyword>
<feature type="transmembrane region" description="Helical" evidence="1">
    <location>
        <begin position="38"/>
        <end position="58"/>
    </location>
</feature>
<dbReference type="EMBL" id="PGGM01000031">
    <property type="protein sequence ID" value="PSH55277.1"/>
    <property type="molecule type" value="Genomic_DNA"/>
</dbReference>
<protein>
    <submittedName>
        <fullName evidence="2">Uncharacterized protein</fullName>
    </submittedName>
</protein>
<dbReference type="AlphaFoldDB" id="A0A2P7AM55"/>
<keyword evidence="1" id="KW-0472">Membrane</keyword>
<dbReference type="RefSeq" id="WP_106667798.1">
    <property type="nucleotide sequence ID" value="NZ_PGGM01000031.1"/>
</dbReference>
<feature type="transmembrane region" description="Helical" evidence="1">
    <location>
        <begin position="12"/>
        <end position="32"/>
    </location>
</feature>
<sequence>MAEKAFSTIAAAIFGVVAVLHLVRILIGWSIVIDGWTVPMWVSWVGLIIAGGLSYYGAKLAMR</sequence>
<evidence type="ECO:0000313" key="2">
    <source>
        <dbReference type="EMBL" id="PSH55277.1"/>
    </source>
</evidence>
<dbReference type="OrthoDB" id="5657124at2"/>
<keyword evidence="1" id="KW-1133">Transmembrane helix</keyword>
<dbReference type="Proteomes" id="UP000241764">
    <property type="component" value="Unassembled WGS sequence"/>
</dbReference>
<gene>
    <name evidence="2" type="ORF">CU103_30735</name>
</gene>
<evidence type="ECO:0000313" key="3">
    <source>
        <dbReference type="Proteomes" id="UP000241764"/>
    </source>
</evidence>
<evidence type="ECO:0000256" key="1">
    <source>
        <dbReference type="SAM" id="Phobius"/>
    </source>
</evidence>
<accession>A0A2P7AM55</accession>